<dbReference type="Pfam" id="PF07690">
    <property type="entry name" value="MFS_1"/>
    <property type="match status" value="2"/>
</dbReference>
<feature type="transmembrane region" description="Helical" evidence="5">
    <location>
        <begin position="312"/>
        <end position="330"/>
    </location>
</feature>
<name>G6XFR3_9PROT</name>
<dbReference type="GO" id="GO:0046943">
    <property type="term" value="F:carboxylic acid transmembrane transporter activity"/>
    <property type="evidence" value="ECO:0007669"/>
    <property type="project" value="TreeGrafter"/>
</dbReference>
<feature type="domain" description="Major facilitator superfamily (MFS) profile" evidence="6">
    <location>
        <begin position="40"/>
        <end position="423"/>
    </location>
</feature>
<protein>
    <submittedName>
        <fullName evidence="7">Putative sugar transport protein</fullName>
    </submittedName>
</protein>
<evidence type="ECO:0000256" key="5">
    <source>
        <dbReference type="SAM" id="Phobius"/>
    </source>
</evidence>
<dbReference type="Gene3D" id="1.20.1250.20">
    <property type="entry name" value="MFS general substrate transporter like domains"/>
    <property type="match status" value="2"/>
</dbReference>
<dbReference type="EMBL" id="AGQV01000001">
    <property type="protein sequence ID" value="EHH69021.1"/>
    <property type="molecule type" value="Genomic_DNA"/>
</dbReference>
<feature type="transmembrane region" description="Helical" evidence="5">
    <location>
        <begin position="372"/>
        <end position="391"/>
    </location>
</feature>
<keyword evidence="7" id="KW-0813">Transport</keyword>
<dbReference type="AlphaFoldDB" id="G6XFR3"/>
<evidence type="ECO:0000256" key="1">
    <source>
        <dbReference type="ARBA" id="ARBA00004141"/>
    </source>
</evidence>
<dbReference type="InterPro" id="IPR011701">
    <property type="entry name" value="MFS"/>
</dbReference>
<evidence type="ECO:0000256" key="4">
    <source>
        <dbReference type="ARBA" id="ARBA00023136"/>
    </source>
</evidence>
<organism evidence="7 8">
    <name type="scientific">Gluconobacter morbifer G707</name>
    <dbReference type="NCBI Taxonomy" id="1088869"/>
    <lineage>
        <taxon>Bacteria</taxon>
        <taxon>Pseudomonadati</taxon>
        <taxon>Pseudomonadota</taxon>
        <taxon>Alphaproteobacteria</taxon>
        <taxon>Acetobacterales</taxon>
        <taxon>Acetobacteraceae</taxon>
        <taxon>Gluconobacter</taxon>
    </lineage>
</organism>
<dbReference type="SUPFAM" id="SSF103473">
    <property type="entry name" value="MFS general substrate transporter"/>
    <property type="match status" value="1"/>
</dbReference>
<comment type="subcellular location">
    <subcellularLocation>
        <location evidence="1">Membrane</location>
        <topology evidence="1">Multi-pass membrane protein</topology>
    </subcellularLocation>
</comment>
<dbReference type="InterPro" id="IPR036259">
    <property type="entry name" value="MFS_trans_sf"/>
</dbReference>
<dbReference type="GO" id="GO:0005886">
    <property type="term" value="C:plasma membrane"/>
    <property type="evidence" value="ECO:0007669"/>
    <property type="project" value="TreeGrafter"/>
</dbReference>
<keyword evidence="3 5" id="KW-1133">Transmembrane helix</keyword>
<keyword evidence="2 5" id="KW-0812">Transmembrane</keyword>
<comment type="caution">
    <text evidence="7">The sequence shown here is derived from an EMBL/GenBank/DDBJ whole genome shotgun (WGS) entry which is preliminary data.</text>
</comment>
<accession>G6XFR3</accession>
<dbReference type="InterPro" id="IPR020846">
    <property type="entry name" value="MFS_dom"/>
</dbReference>
<feature type="transmembrane region" description="Helical" evidence="5">
    <location>
        <begin position="164"/>
        <end position="186"/>
    </location>
</feature>
<gene>
    <name evidence="7" type="ORF">GMO_03280</name>
</gene>
<keyword evidence="7" id="KW-0762">Sugar transport</keyword>
<dbReference type="eggNOG" id="COG2814">
    <property type="taxonomic scope" value="Bacteria"/>
</dbReference>
<keyword evidence="4 5" id="KW-0472">Membrane</keyword>
<dbReference type="PROSITE" id="PS50850">
    <property type="entry name" value="MFS"/>
    <property type="match status" value="1"/>
</dbReference>
<evidence type="ECO:0000256" key="2">
    <source>
        <dbReference type="ARBA" id="ARBA00022692"/>
    </source>
</evidence>
<dbReference type="PROSITE" id="PS00217">
    <property type="entry name" value="SUGAR_TRANSPORT_2"/>
    <property type="match status" value="1"/>
</dbReference>
<proteinExistence type="predicted"/>
<dbReference type="STRING" id="1088869.GMO_03280"/>
<reference evidence="7 8" key="1">
    <citation type="submission" date="2011-10" db="EMBL/GenBank/DDBJ databases">
        <title>Genome sequence of Gluconobacter morbifer G707, isolated from Drosophila gut.</title>
        <authorList>
            <person name="Lee W.-J."/>
            <person name="Kim E.-K."/>
        </authorList>
    </citation>
    <scope>NUCLEOTIDE SEQUENCE [LARGE SCALE GENOMIC DNA]</scope>
    <source>
        <strain evidence="7 8">G707</strain>
    </source>
</reference>
<feature type="transmembrane region" description="Helical" evidence="5">
    <location>
        <begin position="106"/>
        <end position="123"/>
    </location>
</feature>
<feature type="transmembrane region" description="Helical" evidence="5">
    <location>
        <begin position="192"/>
        <end position="213"/>
    </location>
</feature>
<keyword evidence="8" id="KW-1185">Reference proteome</keyword>
<evidence type="ECO:0000313" key="7">
    <source>
        <dbReference type="EMBL" id="EHH69021.1"/>
    </source>
</evidence>
<feature type="transmembrane region" description="Helical" evidence="5">
    <location>
        <begin position="284"/>
        <end position="305"/>
    </location>
</feature>
<feature type="transmembrane region" description="Helical" evidence="5">
    <location>
        <begin position="336"/>
        <end position="360"/>
    </location>
</feature>
<dbReference type="Proteomes" id="UP000004949">
    <property type="component" value="Unassembled WGS sequence"/>
</dbReference>
<feature type="transmembrane region" description="Helical" evidence="5">
    <location>
        <begin position="403"/>
        <end position="422"/>
    </location>
</feature>
<evidence type="ECO:0000313" key="8">
    <source>
        <dbReference type="Proteomes" id="UP000004949"/>
    </source>
</evidence>
<feature type="transmembrane region" description="Helical" evidence="5">
    <location>
        <begin position="129"/>
        <end position="152"/>
    </location>
</feature>
<sequence length="439" mass="47509">MWFFPGITAQDPSPMTDAASSTAQSPSQSSFRTLLPYWQVTFASFLGWFLDAFDQTSLMFTLPDIAHDLGCTLADLGAVLLGQSFGRAVGNTGWGWLSDQYGRKPAFMLGVVWFGVFSALTGLSHHFYVLMIVQFLFGIGFGGEWTASAALLMESVPASTRPMASALMMSGYEVGYFAAAGAQALILPHYGWRVLFFIGLAPALLALFVRVGVHESPVWLRMREEQRAQASRPKASPARPRFQLSAAALQAIVFMSFLEFQKAAIYTFYPTILRGAHHLTPQAVFWPITLYCVGSFSGKIFCGWLAERYGELRVMLGALVIVMLSIWPFLSAPTWSLLLTAAFVMGAAASGIFALVPHYLAQRFPSDTRSFGMGLGYALGSIGQGLAAKLVPVFGPTAMTLPLSAEAFVLGSSLLTGAVALIRPKTLPGEHMEGDETTS</sequence>
<dbReference type="PANTHER" id="PTHR23508:SF10">
    <property type="entry name" value="CARBOXYLIC ACID TRANSPORTER PROTEIN HOMOLOG"/>
    <property type="match status" value="1"/>
</dbReference>
<dbReference type="InterPro" id="IPR005829">
    <property type="entry name" value="Sugar_transporter_CS"/>
</dbReference>
<dbReference type="PATRIC" id="fig|1088869.3.peg.329"/>
<dbReference type="PANTHER" id="PTHR23508">
    <property type="entry name" value="CARBOXYLIC ACID TRANSPORTER PROTEIN HOMOLOG"/>
    <property type="match status" value="1"/>
</dbReference>
<evidence type="ECO:0000256" key="3">
    <source>
        <dbReference type="ARBA" id="ARBA00022989"/>
    </source>
</evidence>
<feature type="transmembrane region" description="Helical" evidence="5">
    <location>
        <begin position="242"/>
        <end position="264"/>
    </location>
</feature>
<evidence type="ECO:0000259" key="6">
    <source>
        <dbReference type="PROSITE" id="PS50850"/>
    </source>
</evidence>